<keyword evidence="2" id="KW-1185">Reference proteome</keyword>
<dbReference type="Proteomes" id="UP001529369">
    <property type="component" value="Unassembled WGS sequence"/>
</dbReference>
<evidence type="ECO:0000313" key="2">
    <source>
        <dbReference type="Proteomes" id="UP001529369"/>
    </source>
</evidence>
<dbReference type="RefSeq" id="WP_290321077.1">
    <property type="nucleotide sequence ID" value="NZ_JAUFPN010000313.1"/>
</dbReference>
<sequence>MPTPLDFTAINAAALPHLEHLCARWLPGGRRIGPEWRCGSLGGEAGGSLGVRLFGARAGAWQDFATGEKGGDPVSLAAAIFRIPQAEAARRIAAMLGIAVEDRGHG</sequence>
<name>A0ABT8AGM5_9PROT</name>
<reference evidence="2" key="1">
    <citation type="journal article" date="2019" name="Int. J. Syst. Evol. Microbiol.">
        <title>The Global Catalogue of Microorganisms (GCM) 10K type strain sequencing project: providing services to taxonomists for standard genome sequencing and annotation.</title>
        <authorList>
            <consortium name="The Broad Institute Genomics Platform"/>
            <consortium name="The Broad Institute Genome Sequencing Center for Infectious Disease"/>
            <person name="Wu L."/>
            <person name="Ma J."/>
        </authorList>
    </citation>
    <scope>NUCLEOTIDE SEQUENCE [LARGE SCALE GENOMIC DNA]</scope>
    <source>
        <strain evidence="2">CECT 7131</strain>
    </source>
</reference>
<protein>
    <submittedName>
        <fullName evidence="1">Uncharacterized protein</fullName>
    </submittedName>
</protein>
<proteinExistence type="predicted"/>
<dbReference type="EMBL" id="JAUFPN010000313">
    <property type="protein sequence ID" value="MDN3568956.1"/>
    <property type="molecule type" value="Genomic_DNA"/>
</dbReference>
<evidence type="ECO:0000313" key="1">
    <source>
        <dbReference type="EMBL" id="MDN3568956.1"/>
    </source>
</evidence>
<gene>
    <name evidence="1" type="ORF">QWZ14_31645</name>
</gene>
<dbReference type="SUPFAM" id="SSF57783">
    <property type="entry name" value="Zinc beta-ribbon"/>
    <property type="match status" value="1"/>
</dbReference>
<organism evidence="1 2">
    <name type="scientific">Paeniroseomonas aquatica</name>
    <dbReference type="NCBI Taxonomy" id="373043"/>
    <lineage>
        <taxon>Bacteria</taxon>
        <taxon>Pseudomonadati</taxon>
        <taxon>Pseudomonadota</taxon>
        <taxon>Alphaproteobacteria</taxon>
        <taxon>Acetobacterales</taxon>
        <taxon>Acetobacteraceae</taxon>
        <taxon>Paeniroseomonas</taxon>
    </lineage>
</organism>
<comment type="caution">
    <text evidence="1">The sequence shown here is derived from an EMBL/GenBank/DDBJ whole genome shotgun (WGS) entry which is preliminary data.</text>
</comment>
<accession>A0ABT8AGM5</accession>